<dbReference type="InterPro" id="IPR008258">
    <property type="entry name" value="Transglycosylase_SLT_dom_1"/>
</dbReference>
<dbReference type="OrthoDB" id="92254at2"/>
<dbReference type="Proteomes" id="UP000198641">
    <property type="component" value="Unassembled WGS sequence"/>
</dbReference>
<gene>
    <name evidence="6" type="ORF">SAMN05216571_101459</name>
</gene>
<dbReference type="PANTHER" id="PTHR37423">
    <property type="entry name" value="SOLUBLE LYTIC MUREIN TRANSGLYCOSYLASE-RELATED"/>
    <property type="match status" value="1"/>
</dbReference>
<dbReference type="SUPFAM" id="SSF53955">
    <property type="entry name" value="Lysozyme-like"/>
    <property type="match status" value="1"/>
</dbReference>
<dbReference type="PANTHER" id="PTHR37423:SF5">
    <property type="entry name" value="SOLUBLE LYTIC MUREIN TRANSGLYCOSYLASE"/>
    <property type="match status" value="1"/>
</dbReference>
<dbReference type="GO" id="GO:0016020">
    <property type="term" value="C:membrane"/>
    <property type="evidence" value="ECO:0007669"/>
    <property type="project" value="InterPro"/>
</dbReference>
<dbReference type="GO" id="GO:0000270">
    <property type="term" value="P:peptidoglycan metabolic process"/>
    <property type="evidence" value="ECO:0007669"/>
    <property type="project" value="InterPro"/>
</dbReference>
<evidence type="ECO:0000256" key="1">
    <source>
        <dbReference type="ARBA" id="ARBA00007734"/>
    </source>
</evidence>
<name>A0A1G7NI84_9GAMM</name>
<organism evidence="6 7">
    <name type="scientific">Onishia taeanensis</name>
    <dbReference type="NCBI Taxonomy" id="284577"/>
    <lineage>
        <taxon>Bacteria</taxon>
        <taxon>Pseudomonadati</taxon>
        <taxon>Pseudomonadota</taxon>
        <taxon>Gammaproteobacteria</taxon>
        <taxon>Oceanospirillales</taxon>
        <taxon>Halomonadaceae</taxon>
        <taxon>Onishia</taxon>
    </lineage>
</organism>
<protein>
    <submittedName>
        <fullName evidence="6">Soluble lytic murein transglycosylase</fullName>
    </submittedName>
</protein>
<dbReference type="AlphaFoldDB" id="A0A1G7NI84"/>
<dbReference type="GO" id="GO:0042597">
    <property type="term" value="C:periplasmic space"/>
    <property type="evidence" value="ECO:0007669"/>
    <property type="project" value="InterPro"/>
</dbReference>
<evidence type="ECO:0000313" key="6">
    <source>
        <dbReference type="EMBL" id="SDF73743.1"/>
    </source>
</evidence>
<dbReference type="InterPro" id="IPR012289">
    <property type="entry name" value="Lytic_TGlycosylase_superhlx_L"/>
</dbReference>
<dbReference type="Gene3D" id="1.10.1240.20">
    <property type="entry name" value="Lytic transglycosylase, superhelical linker domain"/>
    <property type="match status" value="1"/>
</dbReference>
<dbReference type="Pfam" id="PF14718">
    <property type="entry name" value="SLT_L"/>
    <property type="match status" value="1"/>
</dbReference>
<dbReference type="GO" id="GO:0008933">
    <property type="term" value="F:peptidoglycan lytic transglycosylase activity"/>
    <property type="evidence" value="ECO:0007669"/>
    <property type="project" value="InterPro"/>
</dbReference>
<dbReference type="RefSeq" id="WP_092522643.1">
    <property type="nucleotide sequence ID" value="NZ_FNCI01000001.1"/>
</dbReference>
<feature type="signal peptide" evidence="3">
    <location>
        <begin position="1"/>
        <end position="32"/>
    </location>
</feature>
<feature type="chain" id="PRO_5011495051" evidence="3">
    <location>
        <begin position="33"/>
        <end position="656"/>
    </location>
</feature>
<accession>A0A1G7NI84</accession>
<dbReference type="InterPro" id="IPR023346">
    <property type="entry name" value="Lysozyme-like_dom_sf"/>
</dbReference>
<dbReference type="EMBL" id="FNCI01000001">
    <property type="protein sequence ID" value="SDF73743.1"/>
    <property type="molecule type" value="Genomic_DNA"/>
</dbReference>
<evidence type="ECO:0000259" key="4">
    <source>
        <dbReference type="Pfam" id="PF01464"/>
    </source>
</evidence>
<dbReference type="Gene3D" id="1.10.530.10">
    <property type="match status" value="1"/>
</dbReference>
<dbReference type="CDD" id="cd13401">
    <property type="entry name" value="Slt70-like"/>
    <property type="match status" value="1"/>
</dbReference>
<feature type="domain" description="Lytic transglycosylase superhelical linker" evidence="5">
    <location>
        <begin position="408"/>
        <end position="474"/>
    </location>
</feature>
<dbReference type="InterPro" id="IPR000189">
    <property type="entry name" value="Transglyc_AS"/>
</dbReference>
<comment type="similarity">
    <text evidence="1">Belongs to the transglycosylase Slt family.</text>
</comment>
<evidence type="ECO:0000256" key="3">
    <source>
        <dbReference type="SAM" id="SignalP"/>
    </source>
</evidence>
<evidence type="ECO:0000256" key="2">
    <source>
        <dbReference type="ARBA" id="ARBA00022729"/>
    </source>
</evidence>
<keyword evidence="2 3" id="KW-0732">Signal</keyword>
<dbReference type="InterPro" id="IPR008939">
    <property type="entry name" value="Lytic_TGlycosylase_superhlx_U"/>
</dbReference>
<evidence type="ECO:0000313" key="7">
    <source>
        <dbReference type="Proteomes" id="UP000198641"/>
    </source>
</evidence>
<dbReference type="Pfam" id="PF01464">
    <property type="entry name" value="SLT"/>
    <property type="match status" value="1"/>
</dbReference>
<dbReference type="GO" id="GO:0004553">
    <property type="term" value="F:hydrolase activity, hydrolyzing O-glycosyl compounds"/>
    <property type="evidence" value="ECO:0007669"/>
    <property type="project" value="InterPro"/>
</dbReference>
<dbReference type="SUPFAM" id="SSF48435">
    <property type="entry name" value="Bacterial muramidases"/>
    <property type="match status" value="1"/>
</dbReference>
<dbReference type="Gene3D" id="1.25.20.10">
    <property type="entry name" value="Bacterial muramidases"/>
    <property type="match status" value="1"/>
</dbReference>
<sequence>MRRFLISRHWPALLASLALSLPLGLSVDAAKADETQDMAMRDALEAARAKEFSRIDQAAIDGHVLEGYVEYHRLLSRLPNAPASQVQDFMARYDDSPLADWMRGEAISRYGKAGRFESLREISNGEPRGAQRRCYYYTALLDTRPVDAANGGRDLWRVGHSQPDACDPLFRTLRERGEIGAPEIWERLTLAWQDGETGMVSYLGRQLGSAWQPGLDALDRLQQDFSAITQVPTRIGPQGRGTDALFEAAMHGFTRADTEAALEAWRKIAPHVDLGAGARREIEHDLMFYSMVREVANNRGWVDATLPDFHDTDLLELRVRRALDQRDWSGVIDWVHRMPDEPRREARWQYWVGRALKQLGNPSGAAEAFRAAAGERSFFGFAAADRLDVPYALNLERVSYNAAYRERIAEWPVVQRTEALIRIGEPGLANSEWYTAAARADADKARALADYAAYRGWHARAVQTTIAAGLWDALDWRFPEAYRDDFLQWGNRRGVDPYLLMAIARRESAYNPTVVSPAGARGLMQLMPATARHVSRQLGLEDPGLYGVLQPETNIRLGSRYIQDMIERYRGNRLAATAAYNAGPNRVDRWLKNAPREFDLFVESIPFHETRQYVQAVMAYRVIFESLAKGGNTQDVSLLTQAERNERYDTSLMAQQ</sequence>
<keyword evidence="7" id="KW-1185">Reference proteome</keyword>
<evidence type="ECO:0000259" key="5">
    <source>
        <dbReference type="Pfam" id="PF14718"/>
    </source>
</evidence>
<dbReference type="STRING" id="284577.SAMN05216571_101459"/>
<proteinExistence type="inferred from homology"/>
<reference evidence="6 7" key="1">
    <citation type="submission" date="2016-10" db="EMBL/GenBank/DDBJ databases">
        <authorList>
            <person name="de Groot N.N."/>
        </authorList>
    </citation>
    <scope>NUCLEOTIDE SEQUENCE [LARGE SCALE GENOMIC DNA]</scope>
    <source>
        <strain evidence="6 7">BH539</strain>
    </source>
</reference>
<feature type="domain" description="Transglycosylase SLT" evidence="4">
    <location>
        <begin position="487"/>
        <end position="595"/>
    </location>
</feature>
<dbReference type="InterPro" id="IPR037061">
    <property type="entry name" value="Lytic_TGlycoase_superhlx_L_sf"/>
</dbReference>
<dbReference type="PROSITE" id="PS00922">
    <property type="entry name" value="TRANSGLYCOSYLASE"/>
    <property type="match status" value="1"/>
</dbReference>